<evidence type="ECO:0000313" key="2">
    <source>
        <dbReference type="EMBL" id="CAB4122348.1"/>
    </source>
</evidence>
<dbReference type="SUPFAM" id="SSF52980">
    <property type="entry name" value="Restriction endonuclease-like"/>
    <property type="match status" value="1"/>
</dbReference>
<gene>
    <name evidence="2" type="ORF">UFOVP31_15</name>
</gene>
<dbReference type="EMBL" id="LR796161">
    <property type="protein sequence ID" value="CAB4122348.1"/>
    <property type="molecule type" value="Genomic_DNA"/>
</dbReference>
<dbReference type="InterPro" id="IPR011335">
    <property type="entry name" value="Restrct_endonuc-II-like"/>
</dbReference>
<protein>
    <recommendedName>
        <fullName evidence="1">PD-(D/E)XK endonuclease-like domain-containing protein</fullName>
    </recommendedName>
</protein>
<sequence>MAELPHASCPTRDAIYAAYEKDSGDGFRSHLGASIIGKECERALWYDFRWVTQAKHPGRLLRLFETGQLEEARLVSNLRATGATVLEVDPETGRQFRVAAHGGHFGGSLDGIALNLLEAPKTWHVLEFKTHSKKSFNDLLSKKVQASKPQHYAQMQIYMHLTGISRAMYLAVNKDTDEIYVERLEADRACAENLLSKAQRVIFAATPLPRISDDPSWYQCRLCDHAPVCHGQTAPSVNCRTCLHATPVEGAWHCARLKQPIGEREQRAGCSLHLFLPDLVPAQQVDAGEDWVEYLLPSGERWRDQGFVKRMENVSCL</sequence>
<reference evidence="2" key="1">
    <citation type="submission" date="2020-04" db="EMBL/GenBank/DDBJ databases">
        <authorList>
            <person name="Chiriac C."/>
            <person name="Salcher M."/>
            <person name="Ghai R."/>
            <person name="Kavagutti S V."/>
        </authorList>
    </citation>
    <scope>NUCLEOTIDE SEQUENCE</scope>
</reference>
<name>A0A6J5KJP0_9CAUD</name>
<dbReference type="InterPro" id="IPR011604">
    <property type="entry name" value="PDDEXK-like_dom_sf"/>
</dbReference>
<dbReference type="InterPro" id="IPR038726">
    <property type="entry name" value="PDDEXK_AddAB-type"/>
</dbReference>
<dbReference type="Pfam" id="PF12705">
    <property type="entry name" value="PDDEXK_1"/>
    <property type="match status" value="1"/>
</dbReference>
<evidence type="ECO:0000259" key="1">
    <source>
        <dbReference type="Pfam" id="PF12705"/>
    </source>
</evidence>
<dbReference type="Gene3D" id="3.90.320.10">
    <property type="match status" value="1"/>
</dbReference>
<proteinExistence type="predicted"/>
<feature type="domain" description="PD-(D/E)XK endonuclease-like" evidence="1">
    <location>
        <begin position="94"/>
        <end position="230"/>
    </location>
</feature>
<accession>A0A6J5KJP0</accession>
<organism evidence="2">
    <name type="scientific">uncultured Caudovirales phage</name>
    <dbReference type="NCBI Taxonomy" id="2100421"/>
    <lineage>
        <taxon>Viruses</taxon>
        <taxon>Duplodnaviria</taxon>
        <taxon>Heunggongvirae</taxon>
        <taxon>Uroviricota</taxon>
        <taxon>Caudoviricetes</taxon>
        <taxon>Peduoviridae</taxon>
        <taxon>Maltschvirus</taxon>
        <taxon>Maltschvirus maltsch</taxon>
    </lineage>
</organism>